<gene>
    <name evidence="2" type="ORF">TRICI_006659</name>
</gene>
<feature type="domain" description="F-box" evidence="1">
    <location>
        <begin position="1"/>
        <end position="51"/>
    </location>
</feature>
<comment type="caution">
    <text evidence="2">The sequence shown here is derived from an EMBL/GenBank/DDBJ whole genome shotgun (WGS) entry which is preliminary data.</text>
</comment>
<reference evidence="2" key="1">
    <citation type="journal article" date="2019" name="G3 (Bethesda)">
        <title>Genome Assemblies of Two Rare Opportunistic Yeast Pathogens: Diutina rugosa (syn. Candida rugosa) and Trichomonascus ciferrii (syn. Candida ciferrii).</title>
        <authorList>
            <person name="Mixao V."/>
            <person name="Saus E."/>
            <person name="Hansen A.P."/>
            <person name="Lass-Florl C."/>
            <person name="Gabaldon T."/>
        </authorList>
    </citation>
    <scope>NUCLEOTIDE SEQUENCE</scope>
    <source>
        <strain evidence="2">CBS 4856</strain>
    </source>
</reference>
<evidence type="ECO:0000259" key="1">
    <source>
        <dbReference type="PROSITE" id="PS50181"/>
    </source>
</evidence>
<dbReference type="AlphaFoldDB" id="A0A642UEX5"/>
<sequence>MWFVWLPEELLRAIFQYLSVDSLLRMRAVHPRFTSVATKEVSVSCELVKGVRSLVTVLMADDNRKLKRPGMYFGRCWFPQVREVSIWFDRAEDCLPVVKFVAGLELSPCVHLSFGQAVPMNLVKPIMEEFKGLPPGYTINLHLTAVRNWNLYGPMVIDDPKITMVRLISDNYSATGLPEIVTASPNSNCLLDLGMEFGQPDIGFFSSLLKTYSTFYTRDLTLSGMTFDFRRMKEDWSETEEKIRCDRISFFSCRSPFSSPPLRIEFTATHVTVDLTSLKVIKSFAFPNAVCLTINSDTPTTSFADLIDTDAFSSIKSLQLRDITCSAADLGEFLYRIQGQLNRLEIIDISIRISTGNALTEVSTVLNALIPIACQQYLQHQHVNVYSYDSHCLIFSFQGSKLQQLI</sequence>
<protein>
    <recommendedName>
        <fullName evidence="1">F-box domain-containing protein</fullName>
    </recommendedName>
</protein>
<evidence type="ECO:0000313" key="3">
    <source>
        <dbReference type="Proteomes" id="UP000761534"/>
    </source>
</evidence>
<dbReference type="VEuPathDB" id="FungiDB:TRICI_006659"/>
<dbReference type="EMBL" id="SWFS01000556">
    <property type="protein sequence ID" value="KAA8897782.1"/>
    <property type="molecule type" value="Genomic_DNA"/>
</dbReference>
<dbReference type="Proteomes" id="UP000761534">
    <property type="component" value="Unassembled WGS sequence"/>
</dbReference>
<keyword evidence="3" id="KW-1185">Reference proteome</keyword>
<name>A0A642UEX5_9ASCO</name>
<proteinExistence type="predicted"/>
<accession>A0A642UEX5</accession>
<dbReference type="SUPFAM" id="SSF81383">
    <property type="entry name" value="F-box domain"/>
    <property type="match status" value="1"/>
</dbReference>
<evidence type="ECO:0000313" key="2">
    <source>
        <dbReference type="EMBL" id="KAA8897782.1"/>
    </source>
</evidence>
<dbReference type="InterPro" id="IPR036047">
    <property type="entry name" value="F-box-like_dom_sf"/>
</dbReference>
<dbReference type="PROSITE" id="PS50181">
    <property type="entry name" value="FBOX"/>
    <property type="match status" value="1"/>
</dbReference>
<organism evidence="2 3">
    <name type="scientific">Trichomonascus ciferrii</name>
    <dbReference type="NCBI Taxonomy" id="44093"/>
    <lineage>
        <taxon>Eukaryota</taxon>
        <taxon>Fungi</taxon>
        <taxon>Dikarya</taxon>
        <taxon>Ascomycota</taxon>
        <taxon>Saccharomycotina</taxon>
        <taxon>Dipodascomycetes</taxon>
        <taxon>Dipodascales</taxon>
        <taxon>Trichomonascaceae</taxon>
        <taxon>Trichomonascus</taxon>
        <taxon>Trichomonascus ciferrii complex</taxon>
    </lineage>
</organism>
<dbReference type="InterPro" id="IPR001810">
    <property type="entry name" value="F-box_dom"/>
</dbReference>
<dbReference type="Pfam" id="PF00646">
    <property type="entry name" value="F-box"/>
    <property type="match status" value="1"/>
</dbReference>